<feature type="non-terminal residue" evidence="1">
    <location>
        <position position="48"/>
    </location>
</feature>
<reference evidence="1 2" key="1">
    <citation type="journal article" date="2018" name="Front. Plant Sci.">
        <title>Red Clover (Trifolium pratense) and Zigzag Clover (T. medium) - A Picture of Genomic Similarities and Differences.</title>
        <authorList>
            <person name="Dluhosova J."/>
            <person name="Istvanek J."/>
            <person name="Nedelnik J."/>
            <person name="Repkova J."/>
        </authorList>
    </citation>
    <scope>NUCLEOTIDE SEQUENCE [LARGE SCALE GENOMIC DNA]</scope>
    <source>
        <strain evidence="2">cv. 10/8</strain>
        <tissue evidence="1">Leaf</tissue>
    </source>
</reference>
<accession>A0A392VJ68</accession>
<protein>
    <recommendedName>
        <fullName evidence="3">RNase H type-1 domain-containing protein</fullName>
    </recommendedName>
</protein>
<dbReference type="Proteomes" id="UP000265520">
    <property type="component" value="Unassembled WGS sequence"/>
</dbReference>
<sequence length="48" mass="5597">MWSLVHVMRIARHLQLDRVIFETDPTLVATVVLNRSTTISYLKSLLEE</sequence>
<dbReference type="AlphaFoldDB" id="A0A392VJ68"/>
<evidence type="ECO:0000313" key="2">
    <source>
        <dbReference type="Proteomes" id="UP000265520"/>
    </source>
</evidence>
<evidence type="ECO:0000313" key="1">
    <source>
        <dbReference type="EMBL" id="MCI87472.1"/>
    </source>
</evidence>
<comment type="caution">
    <text evidence="1">The sequence shown here is derived from an EMBL/GenBank/DDBJ whole genome shotgun (WGS) entry which is preliminary data.</text>
</comment>
<name>A0A392VJ68_9FABA</name>
<organism evidence="1 2">
    <name type="scientific">Trifolium medium</name>
    <dbReference type="NCBI Taxonomy" id="97028"/>
    <lineage>
        <taxon>Eukaryota</taxon>
        <taxon>Viridiplantae</taxon>
        <taxon>Streptophyta</taxon>
        <taxon>Embryophyta</taxon>
        <taxon>Tracheophyta</taxon>
        <taxon>Spermatophyta</taxon>
        <taxon>Magnoliopsida</taxon>
        <taxon>eudicotyledons</taxon>
        <taxon>Gunneridae</taxon>
        <taxon>Pentapetalae</taxon>
        <taxon>rosids</taxon>
        <taxon>fabids</taxon>
        <taxon>Fabales</taxon>
        <taxon>Fabaceae</taxon>
        <taxon>Papilionoideae</taxon>
        <taxon>50 kb inversion clade</taxon>
        <taxon>NPAAA clade</taxon>
        <taxon>Hologalegina</taxon>
        <taxon>IRL clade</taxon>
        <taxon>Trifolieae</taxon>
        <taxon>Trifolium</taxon>
    </lineage>
</organism>
<dbReference type="EMBL" id="LXQA011166790">
    <property type="protein sequence ID" value="MCI87472.1"/>
    <property type="molecule type" value="Genomic_DNA"/>
</dbReference>
<evidence type="ECO:0008006" key="3">
    <source>
        <dbReference type="Google" id="ProtNLM"/>
    </source>
</evidence>
<keyword evidence="2" id="KW-1185">Reference proteome</keyword>
<proteinExistence type="predicted"/>